<evidence type="ECO:0000313" key="5">
    <source>
        <dbReference type="Proteomes" id="UP000033566"/>
    </source>
</evidence>
<sequence>MPLRNVPHEPQPVWDALKEGNQRLIDGNVIPVHENFYREGLTAGQDPRVIVLACSDSRAPIEHLFNIGFGDAFVIRTAGHILDSAVLASLDYALESLNANVLLVLGHQNCGAVAAAASFLDGEADLPTSLQRPIIERVAVSAWVAQRKGKTDHADYERQNTLDTVSQIVAKVPEVQRQLDSGNLGVVGARYLLDSSSVETLVLHGVE</sequence>
<evidence type="ECO:0000313" key="4">
    <source>
        <dbReference type="EMBL" id="AKE39923.1"/>
    </source>
</evidence>
<dbReference type="InterPro" id="IPR001765">
    <property type="entry name" value="Carbonic_anhydrase"/>
</dbReference>
<keyword evidence="3" id="KW-0479">Metal-binding</keyword>
<dbReference type="Gene3D" id="3.40.1050.10">
    <property type="entry name" value="Carbonic anhydrase"/>
    <property type="match status" value="1"/>
</dbReference>
<feature type="binding site" evidence="3">
    <location>
        <position position="107"/>
    </location>
    <ligand>
        <name>Zn(2+)</name>
        <dbReference type="ChEBI" id="CHEBI:29105"/>
    </ligand>
</feature>
<dbReference type="OrthoDB" id="9797527at2"/>
<comment type="function">
    <text evidence="2">Catalyzes the reversible hydration of carbon dioxide to form bicarbonate.</text>
</comment>
<evidence type="ECO:0000256" key="3">
    <source>
        <dbReference type="PIRSR" id="PIRSR601765-1"/>
    </source>
</evidence>
<dbReference type="RefSeq" id="WP_035104428.1">
    <property type="nucleotide sequence ID" value="NZ_CP011311.1"/>
</dbReference>
<protein>
    <submittedName>
        <fullName evidence="4">Carbonic anhydrase</fullName>
        <ecNumber evidence="4">4.2.1.1</ecNumber>
    </submittedName>
</protein>
<dbReference type="HOGENOM" id="CLU_053879_4_1_11"/>
<comment type="similarity">
    <text evidence="1">Belongs to the beta-class carbonic anhydrase family.</text>
</comment>
<gene>
    <name evidence="4" type="ORF">UL81_09945</name>
</gene>
<dbReference type="PATRIC" id="fig|161896.4.peg.1939"/>
<feature type="binding site" evidence="3">
    <location>
        <position position="54"/>
    </location>
    <ligand>
        <name>Zn(2+)</name>
        <dbReference type="ChEBI" id="CHEBI:29105"/>
    </ligand>
</feature>
<dbReference type="EC" id="4.2.1.1" evidence="4"/>
<dbReference type="SMART" id="SM00947">
    <property type="entry name" value="Pro_CA"/>
    <property type="match status" value="1"/>
</dbReference>
<evidence type="ECO:0000256" key="2">
    <source>
        <dbReference type="ARBA" id="ARBA00024993"/>
    </source>
</evidence>
<proteinExistence type="inferred from homology"/>
<dbReference type="EMBL" id="CP011311">
    <property type="protein sequence ID" value="AKE39923.1"/>
    <property type="molecule type" value="Genomic_DNA"/>
</dbReference>
<dbReference type="SUPFAM" id="SSF53056">
    <property type="entry name" value="beta-carbonic anhydrase, cab"/>
    <property type="match status" value="1"/>
</dbReference>
<dbReference type="Pfam" id="PF00484">
    <property type="entry name" value="Pro_CA"/>
    <property type="match status" value="1"/>
</dbReference>
<dbReference type="GO" id="GO:0004089">
    <property type="term" value="F:carbonate dehydratase activity"/>
    <property type="evidence" value="ECO:0007669"/>
    <property type="project" value="UniProtKB-EC"/>
</dbReference>
<dbReference type="STRING" id="161896.UL81_09945"/>
<dbReference type="PANTHER" id="PTHR11002">
    <property type="entry name" value="CARBONIC ANHYDRASE"/>
    <property type="match status" value="1"/>
</dbReference>
<reference evidence="4 5" key="1">
    <citation type="journal article" date="2015" name="Genome Announc.">
        <title>Complete Genome Sequence of Corynebacterium camporealensis DSM 44610, Isolated from the Milk of a Manchega Sheep with Subclinical Mastitis.</title>
        <authorList>
            <person name="Ruckert C."/>
            <person name="Albersmeier A."/>
            <person name="Winkler A."/>
            <person name="Tauch A."/>
        </authorList>
    </citation>
    <scope>NUCLEOTIDE SEQUENCE [LARGE SCALE GENOMIC DNA]</scope>
    <source>
        <strain evidence="4 5">DSM 44610</strain>
    </source>
</reference>
<organism evidence="4 5">
    <name type="scientific">Corynebacterium camporealensis</name>
    <dbReference type="NCBI Taxonomy" id="161896"/>
    <lineage>
        <taxon>Bacteria</taxon>
        <taxon>Bacillati</taxon>
        <taxon>Actinomycetota</taxon>
        <taxon>Actinomycetes</taxon>
        <taxon>Mycobacteriales</taxon>
        <taxon>Corynebacteriaceae</taxon>
        <taxon>Corynebacterium</taxon>
    </lineage>
</organism>
<dbReference type="GO" id="GO:0008270">
    <property type="term" value="F:zinc ion binding"/>
    <property type="evidence" value="ECO:0007669"/>
    <property type="project" value="InterPro"/>
</dbReference>
<comment type="cofactor">
    <cofactor evidence="3">
        <name>Zn(2+)</name>
        <dbReference type="ChEBI" id="CHEBI:29105"/>
    </cofactor>
    <text evidence="3">Binds 1 zinc ion per subunit.</text>
</comment>
<accession>A0A0F6QZN3</accession>
<dbReference type="KEGG" id="ccj:UL81_09945"/>
<feature type="binding site" evidence="3">
    <location>
        <position position="56"/>
    </location>
    <ligand>
        <name>Zn(2+)</name>
        <dbReference type="ChEBI" id="CHEBI:29105"/>
    </ligand>
</feature>
<dbReference type="Proteomes" id="UP000033566">
    <property type="component" value="Chromosome"/>
</dbReference>
<evidence type="ECO:0000256" key="1">
    <source>
        <dbReference type="ARBA" id="ARBA00006217"/>
    </source>
</evidence>
<dbReference type="InterPro" id="IPR036874">
    <property type="entry name" value="Carbonic_anhydrase_sf"/>
</dbReference>
<feature type="binding site" evidence="3">
    <location>
        <position position="110"/>
    </location>
    <ligand>
        <name>Zn(2+)</name>
        <dbReference type="ChEBI" id="CHEBI:29105"/>
    </ligand>
</feature>
<keyword evidence="4" id="KW-0456">Lyase</keyword>
<name>A0A0F6QZN3_9CORY</name>
<keyword evidence="3" id="KW-0862">Zinc</keyword>
<keyword evidence="5" id="KW-1185">Reference proteome</keyword>
<dbReference type="PANTHER" id="PTHR11002:SF79">
    <property type="entry name" value="CARBONIC ANHYDRASE 2"/>
    <property type="match status" value="1"/>
</dbReference>
<dbReference type="AlphaFoldDB" id="A0A0F6QZN3"/>